<keyword evidence="2" id="KW-0472">Membrane</keyword>
<evidence type="ECO:0000313" key="4">
    <source>
        <dbReference type="EMBL" id="PAV86298.1"/>
    </source>
</evidence>
<dbReference type="InterPro" id="IPR016444">
    <property type="entry name" value="Synaptobrevin/VAMP"/>
</dbReference>
<feature type="transmembrane region" description="Helical" evidence="2">
    <location>
        <begin position="99"/>
        <end position="121"/>
    </location>
</feature>
<feature type="domain" description="V-SNARE coiled-coil homology" evidence="3">
    <location>
        <begin position="33"/>
        <end position="93"/>
    </location>
</feature>
<keyword evidence="1" id="KW-0175">Coiled coil</keyword>
<accession>A0A2A2LJS5</accession>
<dbReference type="EMBL" id="LIAE01006684">
    <property type="protein sequence ID" value="PAV86298.1"/>
    <property type="molecule type" value="Genomic_DNA"/>
</dbReference>
<evidence type="ECO:0000313" key="5">
    <source>
        <dbReference type="Proteomes" id="UP000218231"/>
    </source>
</evidence>
<dbReference type="SUPFAM" id="SSF58038">
    <property type="entry name" value="SNARE fusion complex"/>
    <property type="match status" value="1"/>
</dbReference>
<dbReference type="InterPro" id="IPR001388">
    <property type="entry name" value="Synaptobrevin-like"/>
</dbReference>
<keyword evidence="2" id="KW-1133">Transmembrane helix</keyword>
<evidence type="ECO:0000256" key="1">
    <source>
        <dbReference type="PROSITE-ProRule" id="PRU00290"/>
    </source>
</evidence>
<comment type="caution">
    <text evidence="4">The sequence shown here is derived from an EMBL/GenBank/DDBJ whole genome shotgun (WGS) entry which is preliminary data.</text>
</comment>
<keyword evidence="5" id="KW-1185">Reference proteome</keyword>
<protein>
    <recommendedName>
        <fullName evidence="3">V-SNARE coiled-coil homology domain-containing protein</fullName>
    </recommendedName>
</protein>
<dbReference type="Gene3D" id="1.20.5.110">
    <property type="match status" value="1"/>
</dbReference>
<keyword evidence="2" id="KW-0812">Transmembrane</keyword>
<reference evidence="4 5" key="1">
    <citation type="journal article" date="2017" name="Curr. Biol.">
        <title>Genome architecture and evolution of a unichromosomal asexual nematode.</title>
        <authorList>
            <person name="Fradin H."/>
            <person name="Zegar C."/>
            <person name="Gutwein M."/>
            <person name="Lucas J."/>
            <person name="Kovtun M."/>
            <person name="Corcoran D."/>
            <person name="Baugh L.R."/>
            <person name="Kiontke K."/>
            <person name="Gunsalus K."/>
            <person name="Fitch D.H."/>
            <person name="Piano F."/>
        </authorList>
    </citation>
    <scope>NUCLEOTIDE SEQUENCE [LARGE SCALE GENOMIC DNA]</scope>
    <source>
        <strain evidence="4">PF1309</strain>
    </source>
</reference>
<dbReference type="InterPro" id="IPR042855">
    <property type="entry name" value="V_SNARE_CC"/>
</dbReference>
<dbReference type="Proteomes" id="UP000218231">
    <property type="component" value="Unassembled WGS sequence"/>
</dbReference>
<name>A0A2A2LJS5_9BILA</name>
<dbReference type="PROSITE" id="PS50892">
    <property type="entry name" value="V_SNARE"/>
    <property type="match status" value="1"/>
</dbReference>
<sequence length="123" mass="13833">MEPEVHRPPPTASVAEARQWEDKIRVSKSAYSSFQTTQREVALVMDVIRADIGRMQERGGRLDSLAERASVLDTSSHEFQRCANAVQQKAEQETSVTSLLMVVVVTLCIVFMFSVSSRFSFFC</sequence>
<dbReference type="Pfam" id="PF00957">
    <property type="entry name" value="Synaptobrevin"/>
    <property type="match status" value="1"/>
</dbReference>
<organism evidence="4 5">
    <name type="scientific">Diploscapter pachys</name>
    <dbReference type="NCBI Taxonomy" id="2018661"/>
    <lineage>
        <taxon>Eukaryota</taxon>
        <taxon>Metazoa</taxon>
        <taxon>Ecdysozoa</taxon>
        <taxon>Nematoda</taxon>
        <taxon>Chromadorea</taxon>
        <taxon>Rhabditida</taxon>
        <taxon>Rhabditina</taxon>
        <taxon>Rhabditomorpha</taxon>
        <taxon>Rhabditoidea</taxon>
        <taxon>Rhabditidae</taxon>
        <taxon>Diploscapter</taxon>
    </lineage>
</organism>
<dbReference type="GO" id="GO:0016192">
    <property type="term" value="P:vesicle-mediated transport"/>
    <property type="evidence" value="ECO:0007669"/>
    <property type="project" value="InterPro"/>
</dbReference>
<gene>
    <name evidence="4" type="ORF">WR25_20449</name>
</gene>
<dbReference type="GO" id="GO:0016020">
    <property type="term" value="C:membrane"/>
    <property type="evidence" value="ECO:0007669"/>
    <property type="project" value="InterPro"/>
</dbReference>
<dbReference type="OrthoDB" id="190375at2759"/>
<proteinExistence type="predicted"/>
<dbReference type="PRINTS" id="PR00219">
    <property type="entry name" value="SYNAPTOBREVN"/>
</dbReference>
<dbReference type="AlphaFoldDB" id="A0A2A2LJS5"/>
<evidence type="ECO:0000256" key="2">
    <source>
        <dbReference type="SAM" id="Phobius"/>
    </source>
</evidence>
<evidence type="ECO:0000259" key="3">
    <source>
        <dbReference type="PROSITE" id="PS50892"/>
    </source>
</evidence>
<dbReference type="PANTHER" id="PTHR45701">
    <property type="entry name" value="SYNAPTOBREVIN FAMILY MEMBER"/>
    <property type="match status" value="1"/>
</dbReference>